<evidence type="ECO:0000256" key="2">
    <source>
        <dbReference type="SAM" id="SignalP"/>
    </source>
</evidence>
<gene>
    <name evidence="3" type="ORF">DI626_02605</name>
</gene>
<name>A0A2W5A0E9_9BACT</name>
<dbReference type="AlphaFoldDB" id="A0A2W5A0E9"/>
<dbReference type="Proteomes" id="UP000249557">
    <property type="component" value="Unassembled WGS sequence"/>
</dbReference>
<protein>
    <submittedName>
        <fullName evidence="3">Uncharacterized protein</fullName>
    </submittedName>
</protein>
<sequence>MKTMIFALALLISLPAAAYENVPPECRMIVKHIPDADVAYQEGVDVHGKAVAPADLNASPMADIAKAPIYVPLTVDMAQRIGGIGNGVQAEGALGFLEISPSGSVKYNDRDITGDVEAACAQASHGQAAKDAIKSGSGTNTNNLKK</sequence>
<evidence type="ECO:0000256" key="1">
    <source>
        <dbReference type="SAM" id="MobiDB-lite"/>
    </source>
</evidence>
<evidence type="ECO:0000313" key="3">
    <source>
        <dbReference type="EMBL" id="PZO88054.1"/>
    </source>
</evidence>
<feature type="signal peptide" evidence="2">
    <location>
        <begin position="1"/>
        <end position="18"/>
    </location>
</feature>
<organism evidence="3 4">
    <name type="scientific">Micavibrio aeruginosavorus</name>
    <dbReference type="NCBI Taxonomy" id="349221"/>
    <lineage>
        <taxon>Bacteria</taxon>
        <taxon>Pseudomonadati</taxon>
        <taxon>Bdellovibrionota</taxon>
        <taxon>Bdellovibrionia</taxon>
        <taxon>Bdellovibrionales</taxon>
        <taxon>Pseudobdellovibrionaceae</taxon>
        <taxon>Micavibrio</taxon>
    </lineage>
</organism>
<dbReference type="EMBL" id="QFNK01000030">
    <property type="protein sequence ID" value="PZO88054.1"/>
    <property type="molecule type" value="Genomic_DNA"/>
</dbReference>
<reference evidence="3 4" key="1">
    <citation type="submission" date="2017-08" db="EMBL/GenBank/DDBJ databases">
        <title>Infants hospitalized years apart are colonized by the same room-sourced microbial strains.</title>
        <authorList>
            <person name="Brooks B."/>
            <person name="Olm M.R."/>
            <person name="Firek B.A."/>
            <person name="Baker R."/>
            <person name="Thomas B.C."/>
            <person name="Morowitz M.J."/>
            <person name="Banfield J.F."/>
        </authorList>
    </citation>
    <scope>NUCLEOTIDE SEQUENCE [LARGE SCALE GENOMIC DNA]</scope>
    <source>
        <strain evidence="3">S2_018_000_R2_104</strain>
    </source>
</reference>
<feature type="chain" id="PRO_5015910847" evidence="2">
    <location>
        <begin position="19"/>
        <end position="146"/>
    </location>
</feature>
<comment type="caution">
    <text evidence="3">The sequence shown here is derived from an EMBL/GenBank/DDBJ whole genome shotgun (WGS) entry which is preliminary data.</text>
</comment>
<keyword evidence="2" id="KW-0732">Signal</keyword>
<accession>A0A2W5A0E9</accession>
<proteinExistence type="predicted"/>
<feature type="compositionally biased region" description="Polar residues" evidence="1">
    <location>
        <begin position="136"/>
        <end position="146"/>
    </location>
</feature>
<feature type="region of interest" description="Disordered" evidence="1">
    <location>
        <begin position="127"/>
        <end position="146"/>
    </location>
</feature>
<evidence type="ECO:0000313" key="4">
    <source>
        <dbReference type="Proteomes" id="UP000249557"/>
    </source>
</evidence>